<feature type="compositionally biased region" description="Polar residues" evidence="1">
    <location>
        <begin position="72"/>
        <end position="81"/>
    </location>
</feature>
<name>A0AAX0VXS1_9PSED</name>
<dbReference type="EMBL" id="PJCQ01000008">
    <property type="protein sequence ID" value="PLV19175.1"/>
    <property type="molecule type" value="Genomic_DNA"/>
</dbReference>
<evidence type="ECO:0000313" key="3">
    <source>
        <dbReference type="EMBL" id="PLV25202.1"/>
    </source>
</evidence>
<comment type="caution">
    <text evidence="2">The sequence shown here is derived from an EMBL/GenBank/DDBJ whole genome shotgun (WGS) entry which is preliminary data.</text>
</comment>
<feature type="compositionally biased region" description="Gly residues" evidence="1">
    <location>
        <begin position="7"/>
        <end position="26"/>
    </location>
</feature>
<organism evidence="2 5">
    <name type="scientific">Pseudomonas guariconensis</name>
    <dbReference type="NCBI Taxonomy" id="1288410"/>
    <lineage>
        <taxon>Bacteria</taxon>
        <taxon>Pseudomonadati</taxon>
        <taxon>Pseudomonadota</taxon>
        <taxon>Gammaproteobacteria</taxon>
        <taxon>Pseudomonadales</taxon>
        <taxon>Pseudomonadaceae</taxon>
        <taxon>Pseudomonas</taxon>
    </lineage>
</organism>
<dbReference type="AlphaFoldDB" id="A0AAX0VXS1"/>
<sequence>MACARGGWRGGPGGRGDAGGSHGNGSQGLSRSSKLGVIKALPPTRVAPGPVGAGLPANAVAKPPTHPRIAQRPTTRGTPSDSRWMPPGHFTGTMRALTVTARP</sequence>
<keyword evidence="4" id="KW-1185">Reference proteome</keyword>
<proteinExistence type="predicted"/>
<gene>
    <name evidence="2" type="ORF">CXG49_10645</name>
    <name evidence="3" type="ORF">CXG53_05415</name>
</gene>
<feature type="region of interest" description="Disordered" evidence="1">
    <location>
        <begin position="1"/>
        <end position="91"/>
    </location>
</feature>
<dbReference type="Proteomes" id="UP000234839">
    <property type="component" value="Unassembled WGS sequence"/>
</dbReference>
<reference evidence="4 5" key="1">
    <citation type="submission" date="2017-12" db="EMBL/GenBank/DDBJ databases">
        <title>Detection of the carbapenemase gene blaVIM-5 in members of the Pseudomonas putida group isolated from polluted Nigerian wetlands.</title>
        <authorList>
            <person name="Adelowo O."/>
            <person name="Vollmers J."/>
            <person name="Maeusezahl I."/>
            <person name="Kaster A.-K."/>
            <person name="Mueller J.A."/>
        </authorList>
    </citation>
    <scope>NUCLEOTIDE SEQUENCE [LARGE SCALE GENOMIC DNA]</scope>
    <source>
        <strain evidence="3 4">MR119</strain>
        <strain evidence="2 5">MR144</strain>
    </source>
</reference>
<evidence type="ECO:0000313" key="5">
    <source>
        <dbReference type="Proteomes" id="UP000234878"/>
    </source>
</evidence>
<dbReference type="Proteomes" id="UP000234878">
    <property type="component" value="Unassembled WGS sequence"/>
</dbReference>
<evidence type="ECO:0000256" key="1">
    <source>
        <dbReference type="SAM" id="MobiDB-lite"/>
    </source>
</evidence>
<dbReference type="EMBL" id="PJCP01000003">
    <property type="protein sequence ID" value="PLV25202.1"/>
    <property type="molecule type" value="Genomic_DNA"/>
</dbReference>
<protein>
    <submittedName>
        <fullName evidence="2">Uncharacterized protein</fullName>
    </submittedName>
</protein>
<evidence type="ECO:0000313" key="2">
    <source>
        <dbReference type="EMBL" id="PLV19175.1"/>
    </source>
</evidence>
<evidence type="ECO:0000313" key="4">
    <source>
        <dbReference type="Proteomes" id="UP000234839"/>
    </source>
</evidence>
<accession>A0AAX0VXS1</accession>